<accession>A0A0S6VYL3</accession>
<name>A0A0S6VYL3_9BACT</name>
<sequence length="149" mass="17245">MKKYSVILIIVLLSISSESVCDEIQHISLIQLIAHPEKYHQKIIRIEGYFHYHFEDVALYLSKIDADYLIGVNAVWLSFAESATMEAHQVEFPPGKERLSYFSCKYVLIEGRFNQEVHGHLGAYSGTIEQVTRIQELTRRYDGEHALQE</sequence>
<dbReference type="EMBL" id="DF820456">
    <property type="protein sequence ID" value="GAK50705.1"/>
    <property type="molecule type" value="Genomic_DNA"/>
</dbReference>
<dbReference type="HOGENOM" id="CLU_1746062_0_0_0"/>
<protein>
    <submittedName>
        <fullName evidence="1">Uncharacterized protein</fullName>
    </submittedName>
</protein>
<dbReference type="Proteomes" id="UP000030700">
    <property type="component" value="Unassembled WGS sequence"/>
</dbReference>
<proteinExistence type="predicted"/>
<gene>
    <name evidence="1" type="ORF">U14_01938</name>
</gene>
<evidence type="ECO:0000313" key="2">
    <source>
        <dbReference type="Proteomes" id="UP000030700"/>
    </source>
</evidence>
<organism evidence="1">
    <name type="scientific">Candidatus Moduliflexus flocculans</name>
    <dbReference type="NCBI Taxonomy" id="1499966"/>
    <lineage>
        <taxon>Bacteria</taxon>
        <taxon>Candidatus Moduliflexota</taxon>
        <taxon>Candidatus Moduliflexia</taxon>
        <taxon>Candidatus Moduliflexales</taxon>
        <taxon>Candidatus Moduliflexaceae</taxon>
    </lineage>
</organism>
<evidence type="ECO:0000313" key="1">
    <source>
        <dbReference type="EMBL" id="GAK50705.1"/>
    </source>
</evidence>
<dbReference type="STRING" id="1499966.U14_01938"/>
<keyword evidence="2" id="KW-1185">Reference proteome</keyword>
<dbReference type="AlphaFoldDB" id="A0A0S6VYL3"/>
<reference evidence="1" key="1">
    <citation type="journal article" date="2015" name="PeerJ">
        <title>First genomic representation of candidate bacterial phylum KSB3 points to enhanced environmental sensing as a trigger of wastewater bulking.</title>
        <authorList>
            <person name="Sekiguchi Y."/>
            <person name="Ohashi A."/>
            <person name="Parks D.H."/>
            <person name="Yamauchi T."/>
            <person name="Tyson G.W."/>
            <person name="Hugenholtz P."/>
        </authorList>
    </citation>
    <scope>NUCLEOTIDE SEQUENCE [LARGE SCALE GENOMIC DNA]</scope>
</reference>